<dbReference type="GO" id="GO:0000155">
    <property type="term" value="F:phosphorelay sensor kinase activity"/>
    <property type="evidence" value="ECO:0007669"/>
    <property type="project" value="InterPro"/>
</dbReference>
<dbReference type="KEGG" id="sus:Acid_1102"/>
<evidence type="ECO:0000313" key="9">
    <source>
        <dbReference type="EMBL" id="ABJ82096.1"/>
    </source>
</evidence>
<feature type="transmembrane region" description="Helical" evidence="7">
    <location>
        <begin position="297"/>
        <end position="317"/>
    </location>
</feature>
<evidence type="ECO:0000256" key="2">
    <source>
        <dbReference type="ARBA" id="ARBA00012438"/>
    </source>
</evidence>
<gene>
    <name evidence="9" type="ordered locus">Acid_1102</name>
</gene>
<organism evidence="9">
    <name type="scientific">Solibacter usitatus (strain Ellin6076)</name>
    <dbReference type="NCBI Taxonomy" id="234267"/>
    <lineage>
        <taxon>Bacteria</taxon>
        <taxon>Pseudomonadati</taxon>
        <taxon>Acidobacteriota</taxon>
        <taxon>Terriglobia</taxon>
        <taxon>Bryobacterales</taxon>
        <taxon>Solibacteraceae</taxon>
        <taxon>Candidatus Solibacter</taxon>
    </lineage>
</organism>
<dbReference type="InterPro" id="IPR036890">
    <property type="entry name" value="HATPase_C_sf"/>
</dbReference>
<dbReference type="AlphaFoldDB" id="Q02A30"/>
<dbReference type="InterPro" id="IPR036097">
    <property type="entry name" value="HisK_dim/P_sf"/>
</dbReference>
<dbReference type="InterPro" id="IPR003594">
    <property type="entry name" value="HATPase_dom"/>
</dbReference>
<dbReference type="PROSITE" id="PS50109">
    <property type="entry name" value="HIS_KIN"/>
    <property type="match status" value="1"/>
</dbReference>
<feature type="domain" description="Histidine kinase" evidence="8">
    <location>
        <begin position="334"/>
        <end position="552"/>
    </location>
</feature>
<keyword evidence="7" id="KW-0812">Transmembrane</keyword>
<dbReference type="Pfam" id="PF02518">
    <property type="entry name" value="HATPase_c"/>
    <property type="match status" value="1"/>
</dbReference>
<name>Q02A30_SOLUE</name>
<dbReference type="InterPro" id="IPR005467">
    <property type="entry name" value="His_kinase_dom"/>
</dbReference>
<dbReference type="FunFam" id="3.30.565.10:FF:000006">
    <property type="entry name" value="Sensor histidine kinase WalK"/>
    <property type="match status" value="1"/>
</dbReference>
<dbReference type="Gene3D" id="3.30.565.10">
    <property type="entry name" value="Histidine kinase-like ATPase, C-terminal domain"/>
    <property type="match status" value="1"/>
</dbReference>
<evidence type="ECO:0000256" key="6">
    <source>
        <dbReference type="ARBA" id="ARBA00023012"/>
    </source>
</evidence>
<dbReference type="InterPro" id="IPR050736">
    <property type="entry name" value="Sensor_HK_Regulatory"/>
</dbReference>
<dbReference type="EC" id="2.7.13.3" evidence="2"/>
<dbReference type="SMART" id="SM00388">
    <property type="entry name" value="HisKA"/>
    <property type="match status" value="1"/>
</dbReference>
<evidence type="ECO:0000256" key="7">
    <source>
        <dbReference type="SAM" id="Phobius"/>
    </source>
</evidence>
<dbReference type="EMBL" id="CP000473">
    <property type="protein sequence ID" value="ABJ82096.1"/>
    <property type="molecule type" value="Genomic_DNA"/>
</dbReference>
<dbReference type="SUPFAM" id="SSF55874">
    <property type="entry name" value="ATPase domain of HSP90 chaperone/DNA topoisomerase II/histidine kinase"/>
    <property type="match status" value="1"/>
</dbReference>
<evidence type="ECO:0000256" key="3">
    <source>
        <dbReference type="ARBA" id="ARBA00022553"/>
    </source>
</evidence>
<protein>
    <recommendedName>
        <fullName evidence="2">histidine kinase</fullName>
        <ecNumber evidence="2">2.7.13.3</ecNumber>
    </recommendedName>
</protein>
<comment type="catalytic activity">
    <reaction evidence="1">
        <text>ATP + protein L-histidine = ADP + protein N-phospho-L-histidine.</text>
        <dbReference type="EC" id="2.7.13.3"/>
    </reaction>
</comment>
<dbReference type="HOGENOM" id="CLU_489921_0_0_0"/>
<dbReference type="PANTHER" id="PTHR43711:SF1">
    <property type="entry name" value="HISTIDINE KINASE 1"/>
    <property type="match status" value="1"/>
</dbReference>
<evidence type="ECO:0000259" key="8">
    <source>
        <dbReference type="PROSITE" id="PS50109"/>
    </source>
</evidence>
<dbReference type="STRING" id="234267.Acid_1102"/>
<keyword evidence="7" id="KW-1133">Transmembrane helix</keyword>
<evidence type="ECO:0000256" key="1">
    <source>
        <dbReference type="ARBA" id="ARBA00000085"/>
    </source>
</evidence>
<dbReference type="OrthoDB" id="127658at2"/>
<dbReference type="Gene3D" id="1.10.287.130">
    <property type="match status" value="1"/>
</dbReference>
<dbReference type="SMART" id="SM00387">
    <property type="entry name" value="HATPase_c"/>
    <property type="match status" value="1"/>
</dbReference>
<sequence length="556" mass="59498" precursor="true">MKWPEKLVAGVVALIAVLAALQYRSIVQVSRAERARLADELQASLVRFTQEFDGEINRVLLAANGAGPGPPDRRLEEPAARIAGWQAATPYRNLVRAFYRFDGGQLYRFDAEKERFEAADAPRWLAGLPAMGPPVQAISGGGGIAILVRNVRPRGFGRGGPPPPQEEAERGWSVIELNLDFVSHDMLPRLAAKHFTPDYMVQVASRDEPRQVFYSSSADAGAGTPDAVTGLFELRFEGGGMPGFGGGRRGGGGPFLRQPPFPGQNPDPGRRGIWEVRVRHNAGSLEAAASQTRNRDLAVSAVVLLLLLLTVAALAVVTRRAQRLAALQMEFVSGVSHELRTPLAVIGSAADNLADGVVASDAQVRRYGALIRGEGRRLTEMVEQVLSYASLQSGKKRVERRAVEIAGVIDGAIEACAGQIEETRCAVEREIPEGLPRVAADEASLIHCIANLLGNALKYGEPGHHVRIVAATQPGSVEIRVSDTGFGIDAEDLPHIFDAFYRGRSVAEGTIRGTGLGLSLVRRIVEAHDGTVNVESTAGMGSCFTLRLPVAAGEVT</sequence>
<dbReference type="PANTHER" id="PTHR43711">
    <property type="entry name" value="TWO-COMPONENT HISTIDINE KINASE"/>
    <property type="match status" value="1"/>
</dbReference>
<dbReference type="InterPro" id="IPR004358">
    <property type="entry name" value="Sig_transdc_His_kin-like_C"/>
</dbReference>
<keyword evidence="3" id="KW-0597">Phosphoprotein</keyword>
<evidence type="ECO:0000256" key="4">
    <source>
        <dbReference type="ARBA" id="ARBA00022679"/>
    </source>
</evidence>
<dbReference type="PRINTS" id="PR00344">
    <property type="entry name" value="BCTRLSENSOR"/>
</dbReference>
<dbReference type="CDD" id="cd00075">
    <property type="entry name" value="HATPase"/>
    <property type="match status" value="1"/>
</dbReference>
<dbReference type="InterPro" id="IPR003661">
    <property type="entry name" value="HisK_dim/P_dom"/>
</dbReference>
<proteinExistence type="predicted"/>
<dbReference type="Pfam" id="PF00512">
    <property type="entry name" value="HisKA"/>
    <property type="match status" value="1"/>
</dbReference>
<reference evidence="9" key="1">
    <citation type="submission" date="2006-10" db="EMBL/GenBank/DDBJ databases">
        <title>Complete sequence of Solibacter usitatus Ellin6076.</title>
        <authorList>
            <consortium name="US DOE Joint Genome Institute"/>
            <person name="Copeland A."/>
            <person name="Lucas S."/>
            <person name="Lapidus A."/>
            <person name="Barry K."/>
            <person name="Detter J.C."/>
            <person name="Glavina del Rio T."/>
            <person name="Hammon N."/>
            <person name="Israni S."/>
            <person name="Dalin E."/>
            <person name="Tice H."/>
            <person name="Pitluck S."/>
            <person name="Thompson L.S."/>
            <person name="Brettin T."/>
            <person name="Bruce D."/>
            <person name="Han C."/>
            <person name="Tapia R."/>
            <person name="Gilna P."/>
            <person name="Schmutz J."/>
            <person name="Larimer F."/>
            <person name="Land M."/>
            <person name="Hauser L."/>
            <person name="Kyrpides N."/>
            <person name="Mikhailova N."/>
            <person name="Janssen P.H."/>
            <person name="Kuske C.R."/>
            <person name="Richardson P."/>
        </authorList>
    </citation>
    <scope>NUCLEOTIDE SEQUENCE</scope>
    <source>
        <strain evidence="9">Ellin6076</strain>
    </source>
</reference>
<keyword evidence="7" id="KW-0472">Membrane</keyword>
<dbReference type="SUPFAM" id="SSF47384">
    <property type="entry name" value="Homodimeric domain of signal transducing histidine kinase"/>
    <property type="match status" value="1"/>
</dbReference>
<keyword evidence="5 9" id="KW-0418">Kinase</keyword>
<accession>Q02A30</accession>
<keyword evidence="4" id="KW-0808">Transferase</keyword>
<dbReference type="eggNOG" id="COG2205">
    <property type="taxonomic scope" value="Bacteria"/>
</dbReference>
<evidence type="ECO:0000256" key="5">
    <source>
        <dbReference type="ARBA" id="ARBA00022777"/>
    </source>
</evidence>
<keyword evidence="6" id="KW-0902">Two-component regulatory system</keyword>
<dbReference type="InParanoid" id="Q02A30"/>
<dbReference type="CDD" id="cd00082">
    <property type="entry name" value="HisKA"/>
    <property type="match status" value="1"/>
</dbReference>